<dbReference type="AlphaFoldDB" id="B6SQ01"/>
<protein>
    <submittedName>
        <fullName evidence="2">Uncharacterized protein</fullName>
    </submittedName>
</protein>
<sequence>MVRRRNPSVVEFSSDSDEIQEESRVPSPPPRRSLSK</sequence>
<evidence type="ECO:0000313" key="2">
    <source>
        <dbReference type="EMBL" id="ACG26934.1"/>
    </source>
</evidence>
<accession>B6SQ01</accession>
<organism evidence="2">
    <name type="scientific">Zea mays</name>
    <name type="common">Maize</name>
    <dbReference type="NCBI Taxonomy" id="4577"/>
    <lineage>
        <taxon>Eukaryota</taxon>
        <taxon>Viridiplantae</taxon>
        <taxon>Streptophyta</taxon>
        <taxon>Embryophyta</taxon>
        <taxon>Tracheophyta</taxon>
        <taxon>Spermatophyta</taxon>
        <taxon>Magnoliopsida</taxon>
        <taxon>Liliopsida</taxon>
        <taxon>Poales</taxon>
        <taxon>Poaceae</taxon>
        <taxon>PACMAD clade</taxon>
        <taxon>Panicoideae</taxon>
        <taxon>Andropogonodae</taxon>
        <taxon>Andropogoneae</taxon>
        <taxon>Tripsacinae</taxon>
        <taxon>Zea</taxon>
    </lineage>
</organism>
<evidence type="ECO:0000256" key="1">
    <source>
        <dbReference type="SAM" id="MobiDB-lite"/>
    </source>
</evidence>
<dbReference type="EMBL" id="EU954816">
    <property type="protein sequence ID" value="ACG26934.1"/>
    <property type="molecule type" value="mRNA"/>
</dbReference>
<feature type="compositionally biased region" description="Pro residues" evidence="1">
    <location>
        <begin position="26"/>
        <end position="36"/>
    </location>
</feature>
<reference evidence="2" key="1">
    <citation type="journal article" date="2009" name="Plant Mol. Biol.">
        <title>Insights into corn genes derived from large-scale cDNA sequencing.</title>
        <authorList>
            <person name="Alexandrov N.N."/>
            <person name="Brover V.V."/>
            <person name="Freidin S."/>
            <person name="Troukhan M.E."/>
            <person name="Tatarinova T.V."/>
            <person name="Zhang H."/>
            <person name="Swaller T.J."/>
            <person name="Lu Y.P."/>
            <person name="Bouck J."/>
            <person name="Flavell R.B."/>
            <person name="Feldmann K.A."/>
        </authorList>
    </citation>
    <scope>NUCLEOTIDE SEQUENCE</scope>
</reference>
<proteinExistence type="evidence at transcript level"/>
<feature type="region of interest" description="Disordered" evidence="1">
    <location>
        <begin position="1"/>
        <end position="36"/>
    </location>
</feature>
<name>B6SQ01_MAIZE</name>